<dbReference type="AlphaFoldDB" id="A0A3B0NFY7"/>
<reference evidence="1" key="1">
    <citation type="submission" date="2018-07" db="EMBL/GenBank/DDBJ databases">
        <authorList>
            <person name="Quirk P.G."/>
            <person name="Krulwich T.A."/>
        </authorList>
    </citation>
    <scope>NUCLEOTIDE SEQUENCE</scope>
    <source>
        <strain evidence="1">Anand</strain>
    </source>
</reference>
<dbReference type="InterPro" id="IPR007480">
    <property type="entry name" value="DUF529"/>
</dbReference>
<proteinExistence type="predicted"/>
<dbReference type="EMBL" id="UIVT01000004">
    <property type="protein sequence ID" value="SVP94096.1"/>
    <property type="molecule type" value="Genomic_DNA"/>
</dbReference>
<sequence>MVYTSKGNAMFNQVVMKSSSGCCGSTCSESETVIWETNDPQKYASKVFADGVGACSSTKNVSIYMLNGEILHFTKGGRNKPWRKSFHKINLNLDKTSSTIAYDFVHHGETRTFTAKPGYQFSTIMLVTCREFRAFWKARNDDECSTKVTVYGVQTTVTNINIFLNNSQVKHFHKANGKWVSRTSIVLDIDKNKDNDLFEYRSTRHFGHFNPKPNLTIRKIVKTYKYNYFVSTCCGYTCCGPIDELEIWTAKPDDHGLKAVLMGSGWGEKHLSILLQSGNFVVLRKRGQRRPWKDITQEKSDFSGVKMYSLEEGTSNYHELTGNDYDAIIFESRYGYEFKEGVKCVKITYNNETMWSHTDDPEFGYLKGLYLDLPKDQFSVTNLKDQTKQLEFKPTPITEAVTTVVSVTKPAVTKVTLDIEKNQSTNEFSYSDQNGVVTYTPKDSHVFSKVSQGTKVIWESKDDVFGILVRTKTSKGVKYLVVLLTNNMFTLFNLDGNEWKDITSDRHDVKKLKFFGENDAEISKTNYTVTIVDLSFTYIFNSGVSCKKVKLGDEEVWNHTDDTKFAEIKSFSLGLASNSFFVKNQSDQVKKIEKELESGNHYLDLSIFDDLKFHSLNLITGLS</sequence>
<dbReference type="Pfam" id="PF04385">
    <property type="entry name" value="FAINT"/>
    <property type="match status" value="4"/>
</dbReference>
<evidence type="ECO:0000313" key="1">
    <source>
        <dbReference type="EMBL" id="SVP94096.1"/>
    </source>
</evidence>
<accession>A0A3B0NFY7</accession>
<protein>
    <submittedName>
        <fullName evidence="1">SfiI-subtelomeric related protein family member, putative</fullName>
    </submittedName>
</protein>
<organism evidence="1">
    <name type="scientific">Theileria annulata</name>
    <dbReference type="NCBI Taxonomy" id="5874"/>
    <lineage>
        <taxon>Eukaryota</taxon>
        <taxon>Sar</taxon>
        <taxon>Alveolata</taxon>
        <taxon>Apicomplexa</taxon>
        <taxon>Aconoidasida</taxon>
        <taxon>Piroplasmida</taxon>
        <taxon>Theileriidae</taxon>
        <taxon>Theileria</taxon>
    </lineage>
</organism>
<name>A0A3B0NFY7_THEAN</name>
<gene>
    <name evidence="1" type="ORF">TAT_000309700</name>
    <name evidence="2" type="ORF">TAV_000309700</name>
</gene>
<dbReference type="VEuPathDB" id="PiroplasmaDB:TA09275"/>
<dbReference type="EMBL" id="UIVS01000004">
    <property type="protein sequence ID" value="SVP94698.1"/>
    <property type="molecule type" value="Genomic_DNA"/>
</dbReference>
<evidence type="ECO:0000313" key="2">
    <source>
        <dbReference type="EMBL" id="SVP94698.1"/>
    </source>
</evidence>